<evidence type="ECO:0000313" key="2">
    <source>
        <dbReference type="EMBL" id="KJE23480.1"/>
    </source>
</evidence>
<dbReference type="AlphaFoldDB" id="A0A0D8BHD8"/>
<evidence type="ECO:0000256" key="1">
    <source>
        <dbReference type="SAM" id="MobiDB-lite"/>
    </source>
</evidence>
<name>A0A0D8BHD8_9ACTN</name>
<feature type="compositionally biased region" description="Gly residues" evidence="1">
    <location>
        <begin position="62"/>
        <end position="71"/>
    </location>
</feature>
<dbReference type="RefSeq" id="WP_044884838.1">
    <property type="nucleotide sequence ID" value="NZ_JYFN01000013.1"/>
</dbReference>
<dbReference type="PATRIC" id="fig|1502723.3.peg.1149"/>
<organism evidence="2 3">
    <name type="scientific">Frankia torreyi</name>
    <dbReference type="NCBI Taxonomy" id="1856"/>
    <lineage>
        <taxon>Bacteria</taxon>
        <taxon>Bacillati</taxon>
        <taxon>Actinomycetota</taxon>
        <taxon>Actinomycetes</taxon>
        <taxon>Frankiales</taxon>
        <taxon>Frankiaceae</taxon>
        <taxon>Frankia</taxon>
    </lineage>
</organism>
<dbReference type="Proteomes" id="UP000032545">
    <property type="component" value="Unassembled WGS sequence"/>
</dbReference>
<reference evidence="3" key="1">
    <citation type="submission" date="2015-02" db="EMBL/GenBank/DDBJ databases">
        <title>Draft Genome of Frankia sp. CpI1-S.</title>
        <authorList>
            <person name="Oshone R.T."/>
            <person name="Ngom M."/>
            <person name="Ghodhbane-Gtari F."/>
            <person name="Gtari M."/>
            <person name="Morris K."/>
            <person name="Thomas K."/>
            <person name="Sen A."/>
            <person name="Tisa L.S."/>
        </authorList>
    </citation>
    <scope>NUCLEOTIDE SEQUENCE [LARGE SCALE GENOMIC DNA]</scope>
    <source>
        <strain evidence="3">CpI1-S</strain>
    </source>
</reference>
<gene>
    <name evidence="2" type="ORF">FF36_02186</name>
</gene>
<feature type="region of interest" description="Disordered" evidence="1">
    <location>
        <begin position="21"/>
        <end position="110"/>
    </location>
</feature>
<protein>
    <submittedName>
        <fullName evidence="2">Uncharacterized protein</fullName>
    </submittedName>
</protein>
<evidence type="ECO:0000313" key="3">
    <source>
        <dbReference type="Proteomes" id="UP000032545"/>
    </source>
</evidence>
<proteinExistence type="predicted"/>
<comment type="caution">
    <text evidence="2">The sequence shown here is derived from an EMBL/GenBank/DDBJ whole genome shotgun (WGS) entry which is preliminary data.</text>
</comment>
<accession>A0A0D8BHD8</accession>
<sequence>MQPGHADVADVADQLGLVAVGAEPGGDLAGDRQVRGAGRQHRHEAGPGRCGPPGEQDVPRPGAGGRPAGVGGERRASLVGLGPGQQDRAGSRAGTRAGQQPAHRLGALRW</sequence>
<keyword evidence="3" id="KW-1185">Reference proteome</keyword>
<reference evidence="2 3" key="2">
    <citation type="journal article" date="2016" name="Genome Announc.">
        <title>Permanent Draft Genome Sequences for Two Variants of Frankia sp. Strain CpI1, the First Frankia Strain Isolated from Root Nodules of Comptonia peregrina.</title>
        <authorList>
            <person name="Oshone R."/>
            <person name="Hurst S.G.IV."/>
            <person name="Abebe-Akele F."/>
            <person name="Simpson S."/>
            <person name="Morris K."/>
            <person name="Thomas W.K."/>
            <person name="Tisa L.S."/>
        </authorList>
    </citation>
    <scope>NUCLEOTIDE SEQUENCE [LARGE SCALE GENOMIC DNA]</scope>
    <source>
        <strain evidence="3">CpI1-S</strain>
    </source>
</reference>
<dbReference type="EMBL" id="JYFN01000013">
    <property type="protein sequence ID" value="KJE23480.1"/>
    <property type="molecule type" value="Genomic_DNA"/>
</dbReference>